<evidence type="ECO:0000313" key="3">
    <source>
        <dbReference type="Proteomes" id="UP000663829"/>
    </source>
</evidence>
<proteinExistence type="predicted"/>
<protein>
    <submittedName>
        <fullName evidence="1">Uncharacterized protein</fullName>
    </submittedName>
</protein>
<accession>A0A816E1R5</accession>
<gene>
    <name evidence="1" type="ORF">GPM918_LOCUS44944</name>
    <name evidence="2" type="ORF">SRO942_LOCUS47071</name>
</gene>
<dbReference type="SUPFAM" id="SSF53187">
    <property type="entry name" value="Zn-dependent exopeptidases"/>
    <property type="match status" value="1"/>
</dbReference>
<dbReference type="EMBL" id="CAJOBC010116301">
    <property type="protein sequence ID" value="CAF4553209.1"/>
    <property type="molecule type" value="Genomic_DNA"/>
</dbReference>
<evidence type="ECO:0000313" key="1">
    <source>
        <dbReference type="EMBL" id="CAF1641059.1"/>
    </source>
</evidence>
<name>A0A816E1R5_9BILA</name>
<sequence>MTLFSPWPYNHWILHAYTSARKNGNVNLIISAPHGGNIVPSDIPDRTAGCFNSTNNVCIWKHNCGDSDSKQCATTTVRDVMSDDFAKNVAKQLKTKYGLSPYMVIGQWNRKKVDFNREQNEGTMNNLEGIHGHQSYHSFILRAIAKIKGQFGRGLLIDVHGHAAGNYSMIGYLLTGDDLNADQLVKQTSIEELIHASCSKNRNECIRGDKSFGFLLEANNLGIAYPSSNHPKPGDKKFFSGGYITRQYISDMNAIQTELPNYMRTGPERNDFAS</sequence>
<evidence type="ECO:0000313" key="2">
    <source>
        <dbReference type="EMBL" id="CAF4553209.1"/>
    </source>
</evidence>
<dbReference type="AlphaFoldDB" id="A0A816E1R5"/>
<keyword evidence="3" id="KW-1185">Reference proteome</keyword>
<dbReference type="EMBL" id="CAJNOQ010047381">
    <property type="protein sequence ID" value="CAF1641059.1"/>
    <property type="molecule type" value="Genomic_DNA"/>
</dbReference>
<dbReference type="Proteomes" id="UP000681722">
    <property type="component" value="Unassembled WGS sequence"/>
</dbReference>
<feature type="non-terminal residue" evidence="1">
    <location>
        <position position="274"/>
    </location>
</feature>
<dbReference type="Gene3D" id="3.40.630.40">
    <property type="entry name" value="Zn-dependent exopeptidases"/>
    <property type="match status" value="1"/>
</dbReference>
<dbReference type="Proteomes" id="UP000663829">
    <property type="component" value="Unassembled WGS sequence"/>
</dbReference>
<dbReference type="OrthoDB" id="71260at2759"/>
<organism evidence="1 3">
    <name type="scientific">Didymodactylos carnosus</name>
    <dbReference type="NCBI Taxonomy" id="1234261"/>
    <lineage>
        <taxon>Eukaryota</taxon>
        <taxon>Metazoa</taxon>
        <taxon>Spiralia</taxon>
        <taxon>Gnathifera</taxon>
        <taxon>Rotifera</taxon>
        <taxon>Eurotatoria</taxon>
        <taxon>Bdelloidea</taxon>
        <taxon>Philodinida</taxon>
        <taxon>Philodinidae</taxon>
        <taxon>Didymodactylos</taxon>
    </lineage>
</organism>
<reference evidence="1" key="1">
    <citation type="submission" date="2021-02" db="EMBL/GenBank/DDBJ databases">
        <authorList>
            <person name="Nowell W R."/>
        </authorList>
    </citation>
    <scope>NUCLEOTIDE SEQUENCE</scope>
</reference>
<comment type="caution">
    <text evidence="1">The sequence shown here is derived from an EMBL/GenBank/DDBJ whole genome shotgun (WGS) entry which is preliminary data.</text>
</comment>